<dbReference type="InterPro" id="IPR031394">
    <property type="entry name" value="MUSTN1"/>
</dbReference>
<evidence type="ECO:0000256" key="4">
    <source>
        <dbReference type="ARBA" id="ARBA00044950"/>
    </source>
</evidence>
<sequence>MSQPQSEEEEMAKKNRPEMKEEDLIEAREKLASKPELRGKTFEVMKECEQMGKVAPSVFSSLRSGGETAIQKPPARRK</sequence>
<comment type="subcellular location">
    <subcellularLocation>
        <location evidence="1">Nucleus</location>
    </subcellularLocation>
</comment>
<gene>
    <name evidence="6" type="primary">MUSTN1</name>
    <name evidence="6" type="synonym">LOC108936981</name>
</gene>
<dbReference type="OrthoDB" id="9976882at2759"/>
<organism evidence="6 7">
    <name type="scientific">Scleropages formosus</name>
    <name type="common">Asian bonytongue</name>
    <name type="synonym">Osteoglossum formosum</name>
    <dbReference type="NCBI Taxonomy" id="113540"/>
    <lineage>
        <taxon>Eukaryota</taxon>
        <taxon>Metazoa</taxon>
        <taxon>Chordata</taxon>
        <taxon>Craniata</taxon>
        <taxon>Vertebrata</taxon>
        <taxon>Euteleostomi</taxon>
        <taxon>Actinopterygii</taxon>
        <taxon>Neopterygii</taxon>
        <taxon>Teleostei</taxon>
        <taxon>Osteoglossocephala</taxon>
        <taxon>Osteoglossomorpha</taxon>
        <taxon>Osteoglossiformes</taxon>
        <taxon>Osteoglossidae</taxon>
        <taxon>Scleropages</taxon>
    </lineage>
</organism>
<evidence type="ECO:0000313" key="7">
    <source>
        <dbReference type="Proteomes" id="UP000694397"/>
    </source>
</evidence>
<dbReference type="Proteomes" id="UP000694397">
    <property type="component" value="Chromosome 2"/>
</dbReference>
<reference evidence="6" key="3">
    <citation type="submission" date="2025-09" db="UniProtKB">
        <authorList>
            <consortium name="Ensembl"/>
        </authorList>
    </citation>
    <scope>IDENTIFICATION</scope>
</reference>
<feature type="compositionally biased region" description="Acidic residues" evidence="5">
    <location>
        <begin position="1"/>
        <end position="10"/>
    </location>
</feature>
<feature type="region of interest" description="Disordered" evidence="5">
    <location>
        <begin position="1"/>
        <end position="23"/>
    </location>
</feature>
<evidence type="ECO:0000313" key="6">
    <source>
        <dbReference type="Ensembl" id="ENSSFOP00015048858.1"/>
    </source>
</evidence>
<evidence type="ECO:0000256" key="2">
    <source>
        <dbReference type="ARBA" id="ARBA00018401"/>
    </source>
</evidence>
<keyword evidence="7" id="KW-1185">Reference proteome</keyword>
<dbReference type="KEGG" id="sfm:108936981"/>
<evidence type="ECO:0000256" key="1">
    <source>
        <dbReference type="ARBA" id="ARBA00004123"/>
    </source>
</evidence>
<dbReference type="GO" id="GO:0042246">
    <property type="term" value="P:tissue regeneration"/>
    <property type="evidence" value="ECO:0007669"/>
    <property type="project" value="InterPro"/>
</dbReference>
<reference evidence="6 7" key="1">
    <citation type="submission" date="2019-04" db="EMBL/GenBank/DDBJ databases">
        <authorList>
            <consortium name="Wellcome Sanger Institute Data Sharing"/>
        </authorList>
    </citation>
    <scope>NUCLEOTIDE SEQUENCE [LARGE SCALE GENOMIC DNA]</scope>
</reference>
<name>A0A8C9VFK7_SCLFO</name>
<proteinExistence type="inferred from homology"/>
<evidence type="ECO:0000256" key="3">
    <source>
        <dbReference type="ARBA" id="ARBA00023242"/>
    </source>
</evidence>
<protein>
    <recommendedName>
        <fullName evidence="2">Musculoskeletal embryonic nuclear protein 1</fullName>
    </recommendedName>
</protein>
<dbReference type="GO" id="GO:0002062">
    <property type="term" value="P:chondrocyte differentiation"/>
    <property type="evidence" value="ECO:0007669"/>
    <property type="project" value="InterPro"/>
</dbReference>
<dbReference type="Pfam" id="PF15682">
    <property type="entry name" value="Mustang"/>
    <property type="match status" value="1"/>
</dbReference>
<reference evidence="6" key="2">
    <citation type="submission" date="2025-08" db="UniProtKB">
        <authorList>
            <consortium name="Ensembl"/>
        </authorList>
    </citation>
    <scope>IDENTIFICATION</scope>
</reference>
<dbReference type="Ensembl" id="ENSSFOT00015067414.1">
    <property type="protein sequence ID" value="ENSSFOP00015048858.1"/>
    <property type="gene ID" value="ENSSFOG00015025456.1"/>
</dbReference>
<keyword evidence="3" id="KW-0539">Nucleus</keyword>
<comment type="similarity">
    <text evidence="4">Belongs to the MUSTN1 family.</text>
</comment>
<dbReference type="GO" id="GO:0005634">
    <property type="term" value="C:nucleus"/>
    <property type="evidence" value="ECO:0007669"/>
    <property type="project" value="UniProtKB-SubCell"/>
</dbReference>
<evidence type="ECO:0000256" key="5">
    <source>
        <dbReference type="SAM" id="MobiDB-lite"/>
    </source>
</evidence>
<dbReference type="GeneTree" id="ENSGT00940000153920"/>
<dbReference type="GO" id="GO:0035988">
    <property type="term" value="P:chondrocyte proliferation"/>
    <property type="evidence" value="ECO:0007669"/>
    <property type="project" value="InterPro"/>
</dbReference>
<dbReference type="AlphaFoldDB" id="A0A8C9VFK7"/>
<dbReference type="GO" id="GO:0060271">
    <property type="term" value="P:cilium assembly"/>
    <property type="evidence" value="ECO:0007669"/>
    <property type="project" value="Ensembl"/>
</dbReference>
<accession>A0A8C9VFK7</accession>